<organism evidence="1 2">
    <name type="scientific">Providencia alcalifaciens</name>
    <dbReference type="NCBI Taxonomy" id="126385"/>
    <lineage>
        <taxon>Bacteria</taxon>
        <taxon>Pseudomonadati</taxon>
        <taxon>Pseudomonadota</taxon>
        <taxon>Gammaproteobacteria</taxon>
        <taxon>Enterobacterales</taxon>
        <taxon>Morganellaceae</taxon>
        <taxon>Providencia</taxon>
    </lineage>
</organism>
<dbReference type="Proteomes" id="UP000449944">
    <property type="component" value="Unassembled WGS sequence"/>
</dbReference>
<evidence type="ECO:0000313" key="2">
    <source>
        <dbReference type="Proteomes" id="UP000449944"/>
    </source>
</evidence>
<reference evidence="1 2" key="1">
    <citation type="submission" date="2019-10" db="EMBL/GenBank/DDBJ databases">
        <title>Comparative genomic analysis of Providencia.</title>
        <authorList>
            <person name="Yuan C."/>
            <person name="Wei Y."/>
            <person name="Yin Z."/>
        </authorList>
    </citation>
    <scope>NUCLEOTIDE SEQUENCE [LARGE SCALE GENOMIC DNA]</scope>
    <source>
        <strain evidence="2">wls1934</strain>
    </source>
</reference>
<protein>
    <submittedName>
        <fullName evidence="1">Uncharacterized protein</fullName>
    </submittedName>
</protein>
<accession>A0AAW9V6R8</accession>
<proteinExistence type="predicted"/>
<sequence length="74" mass="9076">MSDKENVWIDEDSFLRMAQIGWIDYNNARLDNNKLLGVEIPPRKRHSNKYYKMRLFEVTRFIRDYNEAQKNQHD</sequence>
<comment type="caution">
    <text evidence="1">The sequence shown here is derived from an EMBL/GenBank/DDBJ whole genome shotgun (WGS) entry which is preliminary data.</text>
</comment>
<name>A0AAW9V6R8_9GAMM</name>
<evidence type="ECO:0000313" key="1">
    <source>
        <dbReference type="EMBL" id="MTC33337.1"/>
    </source>
</evidence>
<gene>
    <name evidence="1" type="ORF">GKR67_01655</name>
</gene>
<dbReference type="EMBL" id="WLUB01000005">
    <property type="protein sequence ID" value="MTC33337.1"/>
    <property type="molecule type" value="Genomic_DNA"/>
</dbReference>
<dbReference type="AlphaFoldDB" id="A0AAW9V6R8"/>